<evidence type="ECO:0000256" key="2">
    <source>
        <dbReference type="ARBA" id="ARBA00004496"/>
    </source>
</evidence>
<feature type="domain" description="RRM" evidence="11">
    <location>
        <begin position="615"/>
        <end position="693"/>
    </location>
</feature>
<evidence type="ECO:0000256" key="8">
    <source>
        <dbReference type="PROSITE-ProRule" id="PRU00176"/>
    </source>
</evidence>
<dbReference type="GO" id="GO:0010629">
    <property type="term" value="P:negative regulation of gene expression"/>
    <property type="evidence" value="ECO:0007669"/>
    <property type="project" value="UniProtKB-ARBA"/>
</dbReference>
<evidence type="ECO:0000256" key="5">
    <source>
        <dbReference type="ARBA" id="ARBA00022737"/>
    </source>
</evidence>
<dbReference type="AlphaFoldDB" id="A0A914HE76"/>
<dbReference type="InterPro" id="IPR012677">
    <property type="entry name" value="Nucleotide-bd_a/b_plait_sf"/>
</dbReference>
<dbReference type="CDD" id="cd12632">
    <property type="entry name" value="RRM1_CELF3_4_5_6"/>
    <property type="match status" value="1"/>
</dbReference>
<keyword evidence="7" id="KW-0539">Nucleus</keyword>
<dbReference type="Gene3D" id="3.30.70.330">
    <property type="match status" value="3"/>
</dbReference>
<dbReference type="SMART" id="SM00360">
    <property type="entry name" value="RRM"/>
    <property type="match status" value="3"/>
</dbReference>
<reference evidence="13" key="1">
    <citation type="submission" date="2022-11" db="UniProtKB">
        <authorList>
            <consortium name="WormBaseParasite"/>
        </authorList>
    </citation>
    <scope>IDENTIFICATION</scope>
</reference>
<feature type="domain" description="RRM" evidence="11">
    <location>
        <begin position="81"/>
        <end position="162"/>
    </location>
</feature>
<name>A0A914HE76_GLORO</name>
<dbReference type="FunFam" id="3.30.70.330:FF:000198">
    <property type="entry name" value="CUGBP Elav-like family member 6 isoform X3"/>
    <property type="match status" value="1"/>
</dbReference>
<dbReference type="InterPro" id="IPR000504">
    <property type="entry name" value="RRM_dom"/>
</dbReference>
<keyword evidence="4" id="KW-0963">Cytoplasm</keyword>
<proteinExistence type="inferred from homology"/>
<evidence type="ECO:0000256" key="1">
    <source>
        <dbReference type="ARBA" id="ARBA00004123"/>
    </source>
</evidence>
<dbReference type="FunFam" id="3.30.70.330:FF:000383">
    <property type="entry name" value="Sex lethal, isoform D"/>
    <property type="match status" value="1"/>
</dbReference>
<evidence type="ECO:0000259" key="11">
    <source>
        <dbReference type="PROSITE" id="PS50102"/>
    </source>
</evidence>
<comment type="subcellular location">
    <subcellularLocation>
        <location evidence="2">Cytoplasm</location>
    </subcellularLocation>
    <subcellularLocation>
        <location evidence="1">Nucleus</location>
    </subcellularLocation>
</comment>
<dbReference type="WBParaSite" id="Gr19_v10_g16694.t2">
    <property type="protein sequence ID" value="Gr19_v10_g16694.t2"/>
    <property type="gene ID" value="Gr19_v10_g16694"/>
</dbReference>
<dbReference type="FunFam" id="3.30.70.330:FF:000010">
    <property type="entry name" value="CUGBP Elav-like family member 4 isoform 3"/>
    <property type="match status" value="1"/>
</dbReference>
<keyword evidence="9" id="KW-0175">Coiled coil</keyword>
<evidence type="ECO:0000256" key="6">
    <source>
        <dbReference type="ARBA" id="ARBA00022884"/>
    </source>
</evidence>
<accession>A0A914HE76</accession>
<evidence type="ECO:0000256" key="3">
    <source>
        <dbReference type="ARBA" id="ARBA00009621"/>
    </source>
</evidence>
<comment type="similarity">
    <text evidence="3">Belongs to the CELF/BRUNOL family.</text>
</comment>
<dbReference type="PROSITE" id="PS50102">
    <property type="entry name" value="RRM"/>
    <property type="match status" value="3"/>
</dbReference>
<keyword evidence="5" id="KW-0677">Repeat</keyword>
<dbReference type="SUPFAM" id="SSF54928">
    <property type="entry name" value="RNA-binding domain, RBD"/>
    <property type="match status" value="2"/>
</dbReference>
<sequence length="698" mass="73228">MLLLLPPVSECGAVSRSSISQMQSTTEIGPRLMMSSSSIMANAENGIGTARSAQQQQQQQQQQRCSSTDSNGFPVKDADAIKLFVGQIPRNLEEKDLRHVFEAYGKIYEFSILKDKYTGMHKGCAFLTYCHRESAHNCQLSLHDRKTLPGMNRAMQVKPADTESRSGSPKQEDRKLFVGMLSKQYGEEDVRAMFQPFGHIEEITVLRAADGVSKGCAFVKFSQAPEAQRAIIALNGSQTMRGASGSLTVKLADTEKERQMRRMQQMAAQIGMLNPLLANQLASATSSALGTAPSPATMAAMSGTAAAAAAAMATPFGTGAPTATSSLTTAGQFGLLQAQQQAQLVASMAAHQAAAFTTNPAMALGGTAGAYLPMAALHQPFVSAASAGLLAAAAGVPAQSAAGLFNAAALPTASSLQLLQQHAAAVAAQQQQQLSNQNFVSASVAQPQNSVTVSNTASAADAVAANSAAVAAAMSGTAAGGAGGGGYPSGAPVGIMSGTANGTTAANPYGQLLGFDAATAATIVAQQHAAAAAAAVAAQQQQQQHQQISSAAMYSCYALQQAALMVQQQQQAVQQQQQQQQQPQLMAAANLAQQQQQQHQQLQRDDYSLLGPDGCNLFIYHLPAEFDDAKLAQMFIPFGQVLSAKVFVDRATNQSKCFGFVSYDNTSSAHQAIQAMNGFQIGTKRLKVQLKRPRDRPY</sequence>
<dbReference type="Proteomes" id="UP000887572">
    <property type="component" value="Unplaced"/>
</dbReference>
<dbReference type="Pfam" id="PF00076">
    <property type="entry name" value="RRM_1"/>
    <property type="match status" value="3"/>
</dbReference>
<dbReference type="GO" id="GO:0009967">
    <property type="term" value="P:positive regulation of signal transduction"/>
    <property type="evidence" value="ECO:0007669"/>
    <property type="project" value="UniProtKB-ARBA"/>
</dbReference>
<evidence type="ECO:0000313" key="12">
    <source>
        <dbReference type="Proteomes" id="UP000887572"/>
    </source>
</evidence>
<feature type="region of interest" description="Disordered" evidence="10">
    <location>
        <begin position="48"/>
        <end position="73"/>
    </location>
</feature>
<evidence type="ECO:0000256" key="10">
    <source>
        <dbReference type="SAM" id="MobiDB-lite"/>
    </source>
</evidence>
<evidence type="ECO:0000256" key="4">
    <source>
        <dbReference type="ARBA" id="ARBA00022490"/>
    </source>
</evidence>
<evidence type="ECO:0000313" key="13">
    <source>
        <dbReference type="WBParaSite" id="Gr19_v10_g16694.t2"/>
    </source>
</evidence>
<evidence type="ECO:0000256" key="9">
    <source>
        <dbReference type="SAM" id="Coils"/>
    </source>
</evidence>
<dbReference type="GO" id="GO:0003729">
    <property type="term" value="F:mRNA binding"/>
    <property type="evidence" value="ECO:0007669"/>
    <property type="project" value="UniProtKB-ARBA"/>
</dbReference>
<dbReference type="InterPro" id="IPR034648">
    <property type="entry name" value="CELF3/4/5/6_RRM1"/>
</dbReference>
<evidence type="ECO:0000256" key="7">
    <source>
        <dbReference type="ARBA" id="ARBA00023242"/>
    </source>
</evidence>
<feature type="domain" description="RRM" evidence="11">
    <location>
        <begin position="174"/>
        <end position="254"/>
    </location>
</feature>
<protein>
    <submittedName>
        <fullName evidence="13">RRM domain-containing protein</fullName>
    </submittedName>
</protein>
<organism evidence="12 13">
    <name type="scientific">Globodera rostochiensis</name>
    <name type="common">Golden nematode worm</name>
    <name type="synonym">Heterodera rostochiensis</name>
    <dbReference type="NCBI Taxonomy" id="31243"/>
    <lineage>
        <taxon>Eukaryota</taxon>
        <taxon>Metazoa</taxon>
        <taxon>Ecdysozoa</taxon>
        <taxon>Nematoda</taxon>
        <taxon>Chromadorea</taxon>
        <taxon>Rhabditida</taxon>
        <taxon>Tylenchina</taxon>
        <taxon>Tylenchomorpha</taxon>
        <taxon>Tylenchoidea</taxon>
        <taxon>Heteroderidae</taxon>
        <taxon>Heteroderinae</taxon>
        <taxon>Globodera</taxon>
    </lineage>
</organism>
<dbReference type="PANTHER" id="PTHR24012">
    <property type="entry name" value="RNA BINDING PROTEIN"/>
    <property type="match status" value="1"/>
</dbReference>
<dbReference type="GO" id="GO:0005634">
    <property type="term" value="C:nucleus"/>
    <property type="evidence" value="ECO:0007669"/>
    <property type="project" value="UniProtKB-SubCell"/>
</dbReference>
<feature type="coiled-coil region" evidence="9">
    <location>
        <begin position="559"/>
        <end position="605"/>
    </location>
</feature>
<dbReference type="GO" id="GO:0005737">
    <property type="term" value="C:cytoplasm"/>
    <property type="evidence" value="ECO:0007669"/>
    <property type="project" value="UniProtKB-SubCell"/>
</dbReference>
<keyword evidence="6 8" id="KW-0694">RNA-binding</keyword>
<dbReference type="InterPro" id="IPR035979">
    <property type="entry name" value="RBD_domain_sf"/>
</dbReference>
<keyword evidence="12" id="KW-1185">Reference proteome</keyword>
<feature type="compositionally biased region" description="Low complexity" evidence="10">
    <location>
        <begin position="54"/>
        <end position="63"/>
    </location>
</feature>